<proteinExistence type="predicted"/>
<keyword evidence="2" id="KW-1185">Reference proteome</keyword>
<dbReference type="EMBL" id="SJOL01007472">
    <property type="protein sequence ID" value="TGZ62549.1"/>
    <property type="molecule type" value="Genomic_DNA"/>
</dbReference>
<dbReference type="Proteomes" id="UP000308267">
    <property type="component" value="Unassembled WGS sequence"/>
</dbReference>
<organism evidence="1 2">
    <name type="scientific">Opisthorchis felineus</name>
    <dbReference type="NCBI Taxonomy" id="147828"/>
    <lineage>
        <taxon>Eukaryota</taxon>
        <taxon>Metazoa</taxon>
        <taxon>Spiralia</taxon>
        <taxon>Lophotrochozoa</taxon>
        <taxon>Platyhelminthes</taxon>
        <taxon>Trematoda</taxon>
        <taxon>Digenea</taxon>
        <taxon>Opisthorchiida</taxon>
        <taxon>Opisthorchiata</taxon>
        <taxon>Opisthorchiidae</taxon>
        <taxon>Opisthorchis</taxon>
    </lineage>
</organism>
<name>A0A4S2LN24_OPIFE</name>
<accession>A0A4S2LN24</accession>
<reference evidence="1 2" key="1">
    <citation type="journal article" date="2019" name="BMC Genomics">
        <title>New insights from Opisthorchis felineus genome: update on genomics of the epidemiologically important liver flukes.</title>
        <authorList>
            <person name="Ershov N.I."/>
            <person name="Mordvinov V.A."/>
            <person name="Prokhortchouk E.B."/>
            <person name="Pakharukova M.Y."/>
            <person name="Gunbin K.V."/>
            <person name="Ustyantsev K."/>
            <person name="Genaev M.A."/>
            <person name="Blinov A.G."/>
            <person name="Mazur A."/>
            <person name="Boulygina E."/>
            <person name="Tsygankova S."/>
            <person name="Khrameeva E."/>
            <person name="Chekanov N."/>
            <person name="Fan G."/>
            <person name="Xiao A."/>
            <person name="Zhang H."/>
            <person name="Xu X."/>
            <person name="Yang H."/>
            <person name="Solovyev V."/>
            <person name="Lee S.M."/>
            <person name="Liu X."/>
            <person name="Afonnikov D.A."/>
            <person name="Skryabin K.G."/>
        </authorList>
    </citation>
    <scope>NUCLEOTIDE SEQUENCE [LARGE SCALE GENOMIC DNA]</scope>
    <source>
        <strain evidence="1">AK-0245</strain>
        <tissue evidence="1">Whole organism</tissue>
    </source>
</reference>
<evidence type="ECO:0000313" key="1">
    <source>
        <dbReference type="EMBL" id="TGZ62549.1"/>
    </source>
</evidence>
<gene>
    <name evidence="1" type="ORF">CRM22_007379</name>
</gene>
<protein>
    <submittedName>
        <fullName evidence="1">Uncharacterized protein</fullName>
    </submittedName>
</protein>
<sequence length="103" mass="11593">MTKMKPVIQVGPGDTIRVRPIFMSTAKINPRYSKVTFLHLPSADHLSDHSEASQSYYLGTNFSLGLSLISFPHIPVKQRRGEKISFPKETTHIVAENSLRETL</sequence>
<comment type="caution">
    <text evidence="1">The sequence shown here is derived from an EMBL/GenBank/DDBJ whole genome shotgun (WGS) entry which is preliminary data.</text>
</comment>
<dbReference type="AlphaFoldDB" id="A0A4S2LN24"/>
<evidence type="ECO:0000313" key="2">
    <source>
        <dbReference type="Proteomes" id="UP000308267"/>
    </source>
</evidence>